<dbReference type="PANTHER" id="PTHR46910">
    <property type="entry name" value="TRANSCRIPTION FACTOR PDR1"/>
    <property type="match status" value="1"/>
</dbReference>
<dbReference type="CDD" id="cd00067">
    <property type="entry name" value="GAL4"/>
    <property type="match status" value="1"/>
</dbReference>
<feature type="compositionally biased region" description="Polar residues" evidence="2">
    <location>
        <begin position="101"/>
        <end position="115"/>
    </location>
</feature>
<feature type="domain" description="Zn(2)-C6 fungal-type" evidence="3">
    <location>
        <begin position="20"/>
        <end position="50"/>
    </location>
</feature>
<dbReference type="Proteomes" id="UP000736672">
    <property type="component" value="Unassembled WGS sequence"/>
</dbReference>
<comment type="caution">
    <text evidence="4">The sequence shown here is derived from an EMBL/GenBank/DDBJ whole genome shotgun (WGS) entry which is preliminary data.</text>
</comment>
<dbReference type="SMART" id="SM00066">
    <property type="entry name" value="GAL4"/>
    <property type="match status" value="1"/>
</dbReference>
<dbReference type="PANTHER" id="PTHR46910:SF25">
    <property type="entry name" value="ABC-TRANSPORTER-REGULATING TRANSCRIPTION FACTOR"/>
    <property type="match status" value="1"/>
</dbReference>
<dbReference type="PROSITE" id="PS50048">
    <property type="entry name" value="ZN2_CY6_FUNGAL_2"/>
    <property type="match status" value="1"/>
</dbReference>
<dbReference type="InterPro" id="IPR001138">
    <property type="entry name" value="Zn2Cys6_DnaBD"/>
</dbReference>
<dbReference type="GO" id="GO:0000981">
    <property type="term" value="F:DNA-binding transcription factor activity, RNA polymerase II-specific"/>
    <property type="evidence" value="ECO:0007669"/>
    <property type="project" value="InterPro"/>
</dbReference>
<evidence type="ECO:0000313" key="4">
    <source>
        <dbReference type="EMBL" id="KAH7276206.1"/>
    </source>
</evidence>
<dbReference type="EMBL" id="JAGTJS010000001">
    <property type="protein sequence ID" value="KAH7276206.1"/>
    <property type="molecule type" value="Genomic_DNA"/>
</dbReference>
<dbReference type="SUPFAM" id="SSF57701">
    <property type="entry name" value="Zn2/Cys6 DNA-binding domain"/>
    <property type="match status" value="1"/>
</dbReference>
<gene>
    <name evidence="4" type="ORF">B0J15DRAFT_519708</name>
</gene>
<dbReference type="OrthoDB" id="3266505at2759"/>
<dbReference type="CDD" id="cd12148">
    <property type="entry name" value="fungal_TF_MHR"/>
    <property type="match status" value="1"/>
</dbReference>
<evidence type="ECO:0000259" key="3">
    <source>
        <dbReference type="PROSITE" id="PS50048"/>
    </source>
</evidence>
<dbReference type="AlphaFoldDB" id="A0A9P9L905"/>
<evidence type="ECO:0000313" key="5">
    <source>
        <dbReference type="Proteomes" id="UP000736672"/>
    </source>
</evidence>
<evidence type="ECO:0000256" key="2">
    <source>
        <dbReference type="SAM" id="MobiDB-lite"/>
    </source>
</evidence>
<protein>
    <recommendedName>
        <fullName evidence="3">Zn(2)-C6 fungal-type domain-containing protein</fullName>
    </recommendedName>
</protein>
<dbReference type="Pfam" id="PF00172">
    <property type="entry name" value="Zn_clus"/>
    <property type="match status" value="1"/>
</dbReference>
<organism evidence="4 5">
    <name type="scientific">Fusarium solani</name>
    <name type="common">Filamentous fungus</name>
    <dbReference type="NCBI Taxonomy" id="169388"/>
    <lineage>
        <taxon>Eukaryota</taxon>
        <taxon>Fungi</taxon>
        <taxon>Dikarya</taxon>
        <taxon>Ascomycota</taxon>
        <taxon>Pezizomycotina</taxon>
        <taxon>Sordariomycetes</taxon>
        <taxon>Hypocreomycetidae</taxon>
        <taxon>Hypocreales</taxon>
        <taxon>Nectriaceae</taxon>
        <taxon>Fusarium</taxon>
        <taxon>Fusarium solani species complex</taxon>
    </lineage>
</organism>
<accession>A0A9P9L905</accession>
<evidence type="ECO:0000256" key="1">
    <source>
        <dbReference type="ARBA" id="ARBA00023242"/>
    </source>
</evidence>
<keyword evidence="1" id="KW-0539">Nucleus</keyword>
<sequence length="660" mass="73337">MDDSALEDDSSQPRARLHNACLACQKRKSKCDGQRPSCCQCQKRLIQCVYQQRKFRGPGKSKDYAQKLEERLKRLEESLKPGSSSSTESFDVSGGGHAGQVQDTNNPPSALLEPTTTSMAPTQANALNQNLTTLHLSPLERTCITEPSNQVPNIQQPGPRPVFLRMHFVEFIRAVTETGAFKMQLFSPQHGHSKVLSRLDDIIQDISEMYPVLDMSHFQELLTPRESDNDVDKSARLAIGNASLALGIQCKTANSAFADLSPAAWAYFKSAFSTVPMLVFQGSSSLAHESILIMAMFMLGNADLHMASHLNTLALRAYQTCEVSRSHKGFVETQSHLRVFWTLASLDIDLAFRIGIPPIISDLSDKDLPAENPADPVWCPEVRGMNCGANIMRMRAELARIQLDTYRQIFSSAANRSSQQELSLRAERLDQDLESWKANIPSASQPREEYQPGRDILPLPVIVLHFIFHDLKMKLRSVTGGNPLGDCIPWARATIRLMHCLPTQQFAALWRVLVYPTSAALVLLAAVSNDVVGSYAQPGVTGIRELTCFLHEMSSRKGCDVGKFLSWFSRFEEVAAQSIAHDSVHQHQEAHKHLSQVLSPGIDYLRLAQSFLGRMASDDAILIQTLSEILEIPWAPGDEFGPFVPDALKPKTHNFSFIFA</sequence>
<name>A0A9P9L905_FUSSL</name>
<dbReference type="GO" id="GO:0008270">
    <property type="term" value="F:zinc ion binding"/>
    <property type="evidence" value="ECO:0007669"/>
    <property type="project" value="InterPro"/>
</dbReference>
<dbReference type="Gene3D" id="4.10.240.10">
    <property type="entry name" value="Zn(2)-C6 fungal-type DNA-binding domain"/>
    <property type="match status" value="1"/>
</dbReference>
<keyword evidence="5" id="KW-1185">Reference proteome</keyword>
<dbReference type="InterPro" id="IPR036864">
    <property type="entry name" value="Zn2-C6_fun-type_DNA-bd_sf"/>
</dbReference>
<feature type="region of interest" description="Disordered" evidence="2">
    <location>
        <begin position="76"/>
        <end position="115"/>
    </location>
</feature>
<dbReference type="InterPro" id="IPR050987">
    <property type="entry name" value="AtrR-like"/>
</dbReference>
<proteinExistence type="predicted"/>
<feature type="compositionally biased region" description="Polar residues" evidence="2">
    <location>
        <begin position="81"/>
        <end position="90"/>
    </location>
</feature>
<reference evidence="4" key="1">
    <citation type="journal article" date="2021" name="Nat. Commun.">
        <title>Genetic determinants of endophytism in the Arabidopsis root mycobiome.</title>
        <authorList>
            <person name="Mesny F."/>
            <person name="Miyauchi S."/>
            <person name="Thiergart T."/>
            <person name="Pickel B."/>
            <person name="Atanasova L."/>
            <person name="Karlsson M."/>
            <person name="Huettel B."/>
            <person name="Barry K.W."/>
            <person name="Haridas S."/>
            <person name="Chen C."/>
            <person name="Bauer D."/>
            <person name="Andreopoulos W."/>
            <person name="Pangilinan J."/>
            <person name="LaButti K."/>
            <person name="Riley R."/>
            <person name="Lipzen A."/>
            <person name="Clum A."/>
            <person name="Drula E."/>
            <person name="Henrissat B."/>
            <person name="Kohler A."/>
            <person name="Grigoriev I.V."/>
            <person name="Martin F.M."/>
            <person name="Hacquard S."/>
        </authorList>
    </citation>
    <scope>NUCLEOTIDE SEQUENCE</scope>
    <source>
        <strain evidence="4">FSSC 5 MPI-SDFR-AT-0091</strain>
    </source>
</reference>